<dbReference type="EMBL" id="MBFR01000179">
    <property type="protein sequence ID" value="PVU91967.1"/>
    <property type="molecule type" value="Genomic_DNA"/>
</dbReference>
<protein>
    <recommendedName>
        <fullName evidence="10">RRM domain-containing protein</fullName>
    </recommendedName>
</protein>
<sequence length="615" mass="70827">MKFPTKDEFEQDPRVKFDLESEKYILCDPHQDVDYEYDSSSKAWFPRWNENLISEQQSVYDNPANITSNNIPEKKQACFSFFITTTDDKSTLKHKKRINTSVYVTGLPLDTDEEEVEQVFKKCGTIMPDILTGKPKIKLYRDDNNALKGDALITFFKEPSVNIAVDILDDSNFRYTESGKIKVQIAQFQPKTIDDKNIDDKNTKKQKLDPTIIKRTLAQLQKKLEWDEEGPAISEKYNKVVVLVGMFTQEELKSDITLLIDLKEDIREECERVGTVLSIKIYEDSLDGLVTVKFSDQLGAQAAVKYLIFLQFCSTLPTLFFTRLAVFTTNYYYIMSEKDVNVAQETTTDQENRNVPELQTKAAPTPKSTEIIMAKLLKFFASHGGCDNALMLIQYSSKILVWFLLKKKNSGLAKRIAALSALISDYRIMARVTDFFPLYISSLHTLFNPPKSLFLRAVTSIQSASMMAFYPFERLYWLGAHEILPMSKTTILKYALTASRAWAIWVLLNFFRLGYGYRELTARREACLYQPSVDANTLQKELDEIDAQMLTWKRNFLLNGRFFAKRQIHAYISTGKIKPSKTTENIADSFENNKTDAERLDKYAEWLENVPESNE</sequence>
<dbReference type="Pfam" id="PF05648">
    <property type="entry name" value="PEX11"/>
    <property type="match status" value="1"/>
</dbReference>
<dbReference type="STRING" id="133385.A0A2T9YI05"/>
<evidence type="ECO:0000313" key="11">
    <source>
        <dbReference type="EMBL" id="PVU91967.1"/>
    </source>
</evidence>
<evidence type="ECO:0000256" key="1">
    <source>
        <dbReference type="ARBA" id="ARBA00007747"/>
    </source>
</evidence>
<dbReference type="PANTHER" id="PTHR15608:SF0">
    <property type="entry name" value="HIV TAT-SPECIFIC FACTOR 1"/>
    <property type="match status" value="1"/>
</dbReference>
<dbReference type="OrthoDB" id="10258585at2759"/>
<dbReference type="InterPro" id="IPR034392">
    <property type="entry name" value="TatSF1-like_RRM1"/>
</dbReference>
<accession>A0A2T9YI05</accession>
<keyword evidence="4 9" id="KW-0694">RNA-binding</keyword>
<dbReference type="InterPro" id="IPR012677">
    <property type="entry name" value="Nucleotide-bd_a/b_plait_sf"/>
</dbReference>
<evidence type="ECO:0000256" key="6">
    <source>
        <dbReference type="ARBA" id="ARBA00023140"/>
    </source>
</evidence>
<name>A0A2T9YI05_9FUNG</name>
<keyword evidence="2" id="KW-0507">mRNA processing</keyword>
<proteinExistence type="inferred from homology"/>
<comment type="subcellular location">
    <subcellularLocation>
        <location evidence="8">Peroxisome membrane</location>
    </subcellularLocation>
</comment>
<dbReference type="GO" id="GO:0016559">
    <property type="term" value="P:peroxisome fission"/>
    <property type="evidence" value="ECO:0007669"/>
    <property type="project" value="InterPro"/>
</dbReference>
<organism evidence="11 12">
    <name type="scientific">Smittium simulii</name>
    <dbReference type="NCBI Taxonomy" id="133385"/>
    <lineage>
        <taxon>Eukaryota</taxon>
        <taxon>Fungi</taxon>
        <taxon>Fungi incertae sedis</taxon>
        <taxon>Zoopagomycota</taxon>
        <taxon>Kickxellomycotina</taxon>
        <taxon>Harpellomycetes</taxon>
        <taxon>Harpellales</taxon>
        <taxon>Legeriomycetaceae</taxon>
        <taxon>Smittium</taxon>
    </lineage>
</organism>
<evidence type="ECO:0000256" key="4">
    <source>
        <dbReference type="ARBA" id="ARBA00022884"/>
    </source>
</evidence>
<dbReference type="SUPFAM" id="SSF54928">
    <property type="entry name" value="RNA-binding domain, RBD"/>
    <property type="match status" value="2"/>
</dbReference>
<dbReference type="InterPro" id="IPR008733">
    <property type="entry name" value="PEX11"/>
</dbReference>
<evidence type="ECO:0000256" key="5">
    <source>
        <dbReference type="ARBA" id="ARBA00023136"/>
    </source>
</evidence>
<dbReference type="Proteomes" id="UP000245383">
    <property type="component" value="Unassembled WGS sequence"/>
</dbReference>
<dbReference type="InterPro" id="IPR035979">
    <property type="entry name" value="RBD_domain_sf"/>
</dbReference>
<keyword evidence="12" id="KW-1185">Reference proteome</keyword>
<keyword evidence="5" id="KW-0472">Membrane</keyword>
<dbReference type="GO" id="GO:0000398">
    <property type="term" value="P:mRNA splicing, via spliceosome"/>
    <property type="evidence" value="ECO:0007669"/>
    <property type="project" value="InterPro"/>
</dbReference>
<evidence type="ECO:0000256" key="2">
    <source>
        <dbReference type="ARBA" id="ARBA00022664"/>
    </source>
</evidence>
<comment type="caution">
    <text evidence="11">The sequence shown here is derived from an EMBL/GenBank/DDBJ whole genome shotgun (WGS) entry which is preliminary data.</text>
</comment>
<evidence type="ECO:0000313" key="12">
    <source>
        <dbReference type="Proteomes" id="UP000245383"/>
    </source>
</evidence>
<evidence type="ECO:0000256" key="8">
    <source>
        <dbReference type="ARBA" id="ARBA00046271"/>
    </source>
</evidence>
<evidence type="ECO:0000256" key="3">
    <source>
        <dbReference type="ARBA" id="ARBA00022737"/>
    </source>
</evidence>
<comment type="similarity">
    <text evidence="1">Belongs to the HTATSF1 family.</text>
</comment>
<dbReference type="SMART" id="SM00360">
    <property type="entry name" value="RRM"/>
    <property type="match status" value="2"/>
</dbReference>
<dbReference type="CDD" id="cd12281">
    <property type="entry name" value="RRM1_TatSF1_like"/>
    <property type="match status" value="1"/>
</dbReference>
<reference evidence="11 12" key="1">
    <citation type="journal article" date="2018" name="MBio">
        <title>Comparative Genomics Reveals the Core Gene Toolbox for the Fungus-Insect Symbiosis.</title>
        <authorList>
            <person name="Wang Y."/>
            <person name="Stata M."/>
            <person name="Wang W."/>
            <person name="Stajich J.E."/>
            <person name="White M.M."/>
            <person name="Moncalvo J.M."/>
        </authorList>
    </citation>
    <scope>NUCLEOTIDE SEQUENCE [LARGE SCALE GENOMIC DNA]</scope>
    <source>
        <strain evidence="11 12">SWE-8-4</strain>
    </source>
</reference>
<dbReference type="GO" id="GO:0005778">
    <property type="term" value="C:peroxisomal membrane"/>
    <property type="evidence" value="ECO:0007669"/>
    <property type="project" value="UniProtKB-SubCell"/>
</dbReference>
<dbReference type="PANTHER" id="PTHR15608">
    <property type="entry name" value="SPLICING FACTOR U2AF-ASSOCIATED PROTEIN 2"/>
    <property type="match status" value="1"/>
</dbReference>
<dbReference type="GO" id="GO:0003723">
    <property type="term" value="F:RNA binding"/>
    <property type="evidence" value="ECO:0007669"/>
    <property type="project" value="UniProtKB-UniRule"/>
</dbReference>
<dbReference type="AlphaFoldDB" id="A0A2T9YI05"/>
<keyword evidence="3" id="KW-0677">Repeat</keyword>
<evidence type="ECO:0000259" key="10">
    <source>
        <dbReference type="PROSITE" id="PS50102"/>
    </source>
</evidence>
<dbReference type="FunFam" id="3.30.70.330:FF:000105">
    <property type="entry name" value="HIV Tat-specific factor 1 homolog"/>
    <property type="match status" value="1"/>
</dbReference>
<keyword evidence="6" id="KW-0576">Peroxisome</keyword>
<feature type="domain" description="RRM" evidence="10">
    <location>
        <begin position="100"/>
        <end position="188"/>
    </location>
</feature>
<gene>
    <name evidence="11" type="ORF">BB561_004106</name>
</gene>
<dbReference type="GO" id="GO:0005684">
    <property type="term" value="C:U2-type spliceosomal complex"/>
    <property type="evidence" value="ECO:0007669"/>
    <property type="project" value="TreeGrafter"/>
</dbReference>
<dbReference type="Gene3D" id="3.30.70.330">
    <property type="match status" value="2"/>
</dbReference>
<dbReference type="GO" id="GO:0005686">
    <property type="term" value="C:U2 snRNP"/>
    <property type="evidence" value="ECO:0007669"/>
    <property type="project" value="TreeGrafter"/>
</dbReference>
<evidence type="ECO:0000256" key="7">
    <source>
        <dbReference type="ARBA" id="ARBA00023187"/>
    </source>
</evidence>
<keyword evidence="7" id="KW-0508">mRNA splicing</keyword>
<dbReference type="InterPro" id="IPR034393">
    <property type="entry name" value="TatSF1-like"/>
</dbReference>
<dbReference type="InterPro" id="IPR000504">
    <property type="entry name" value="RRM_dom"/>
</dbReference>
<dbReference type="PROSITE" id="PS50102">
    <property type="entry name" value="RRM"/>
    <property type="match status" value="1"/>
</dbReference>
<evidence type="ECO:0000256" key="9">
    <source>
        <dbReference type="PROSITE-ProRule" id="PRU00176"/>
    </source>
</evidence>
<dbReference type="Pfam" id="PF00076">
    <property type="entry name" value="RRM_1"/>
    <property type="match status" value="1"/>
</dbReference>